<dbReference type="Gene3D" id="3.80.10.10">
    <property type="entry name" value="Ribonuclease Inhibitor"/>
    <property type="match status" value="2"/>
</dbReference>
<dbReference type="PROSITE" id="PS50119">
    <property type="entry name" value="ZF_BBOX"/>
    <property type="match status" value="1"/>
</dbReference>
<dbReference type="CDD" id="cd19757">
    <property type="entry name" value="Bbox1"/>
    <property type="match status" value="1"/>
</dbReference>
<dbReference type="SMART" id="SM00054">
    <property type="entry name" value="EFh"/>
    <property type="match status" value="2"/>
</dbReference>
<keyword evidence="2" id="KW-0479">Metal-binding</keyword>
<feature type="compositionally biased region" description="Basic and acidic residues" evidence="4">
    <location>
        <begin position="1621"/>
        <end position="1641"/>
    </location>
</feature>
<evidence type="ECO:0000256" key="2">
    <source>
        <dbReference type="PROSITE-ProRule" id="PRU00024"/>
    </source>
</evidence>
<dbReference type="SUPFAM" id="SSF52047">
    <property type="entry name" value="RNI-like"/>
    <property type="match status" value="1"/>
</dbReference>
<dbReference type="PANTHER" id="PTHR13318">
    <property type="entry name" value="PARTNER OF PAIRED, ISOFORM B-RELATED"/>
    <property type="match status" value="1"/>
</dbReference>
<dbReference type="OrthoDB" id="191686at2759"/>
<evidence type="ECO:0000259" key="6">
    <source>
        <dbReference type="PROSITE" id="PS50222"/>
    </source>
</evidence>
<dbReference type="InterPro" id="IPR002048">
    <property type="entry name" value="EF_hand_dom"/>
</dbReference>
<evidence type="ECO:0000256" key="3">
    <source>
        <dbReference type="SAM" id="Coils"/>
    </source>
</evidence>
<dbReference type="GO" id="GO:0031146">
    <property type="term" value="P:SCF-dependent proteasomal ubiquitin-dependent protein catabolic process"/>
    <property type="evidence" value="ECO:0007669"/>
    <property type="project" value="TreeGrafter"/>
</dbReference>
<dbReference type="Gene3D" id="1.10.238.10">
    <property type="entry name" value="EF-hand"/>
    <property type="match status" value="1"/>
</dbReference>
<evidence type="ECO:0000256" key="4">
    <source>
        <dbReference type="SAM" id="MobiDB-lite"/>
    </source>
</evidence>
<dbReference type="InterPro" id="IPR027417">
    <property type="entry name" value="P-loop_NTPase"/>
</dbReference>
<gene>
    <name evidence="7" type="ORF">TrRE_jg6396</name>
</gene>
<dbReference type="SUPFAM" id="SSF52540">
    <property type="entry name" value="P-loop containing nucleoside triphosphate hydrolases"/>
    <property type="match status" value="1"/>
</dbReference>
<dbReference type="Pfam" id="PF00612">
    <property type="entry name" value="IQ"/>
    <property type="match status" value="2"/>
</dbReference>
<reference evidence="7" key="1">
    <citation type="submission" date="2022-07" db="EMBL/GenBank/DDBJ databases">
        <title>Genome analysis of Parmales, a sister group of diatoms, reveals the evolutionary specialization of diatoms from phago-mixotrophs to photoautotrophs.</title>
        <authorList>
            <person name="Ban H."/>
            <person name="Sato S."/>
            <person name="Yoshikawa S."/>
            <person name="Kazumasa Y."/>
            <person name="Nakamura Y."/>
            <person name="Ichinomiya M."/>
            <person name="Saitoh K."/>
            <person name="Sato N."/>
            <person name="Blanc-Mathieu R."/>
            <person name="Endo H."/>
            <person name="Kuwata A."/>
            <person name="Ogata H."/>
        </authorList>
    </citation>
    <scope>NUCLEOTIDE SEQUENCE</scope>
</reference>
<dbReference type="EMBL" id="BRXZ01000110">
    <property type="protein sequence ID" value="GMI05336.1"/>
    <property type="molecule type" value="Genomic_DNA"/>
</dbReference>
<proteinExistence type="predicted"/>
<feature type="coiled-coil region" evidence="3">
    <location>
        <begin position="1082"/>
        <end position="1116"/>
    </location>
</feature>
<dbReference type="InterPro" id="IPR011992">
    <property type="entry name" value="EF-hand-dom_pair"/>
</dbReference>
<dbReference type="InterPro" id="IPR000048">
    <property type="entry name" value="IQ_motif_EF-hand-BS"/>
</dbReference>
<dbReference type="GO" id="GO:0019005">
    <property type="term" value="C:SCF ubiquitin ligase complex"/>
    <property type="evidence" value="ECO:0007669"/>
    <property type="project" value="TreeGrafter"/>
</dbReference>
<dbReference type="InterPro" id="IPR000315">
    <property type="entry name" value="Znf_B-box"/>
</dbReference>
<dbReference type="Gene3D" id="1.20.5.190">
    <property type="match status" value="1"/>
</dbReference>
<evidence type="ECO:0000313" key="7">
    <source>
        <dbReference type="EMBL" id="GMI05336.1"/>
    </source>
</evidence>
<dbReference type="Proteomes" id="UP001165082">
    <property type="component" value="Unassembled WGS sequence"/>
</dbReference>
<protein>
    <recommendedName>
        <fullName evidence="9">B box-type domain-containing protein</fullName>
    </recommendedName>
</protein>
<feature type="coiled-coil region" evidence="3">
    <location>
        <begin position="1558"/>
        <end position="1606"/>
    </location>
</feature>
<dbReference type="SUPFAM" id="SSF47473">
    <property type="entry name" value="EF-hand"/>
    <property type="match status" value="1"/>
</dbReference>
<dbReference type="GO" id="GO:0005509">
    <property type="term" value="F:calcium ion binding"/>
    <property type="evidence" value="ECO:0007669"/>
    <property type="project" value="InterPro"/>
</dbReference>
<evidence type="ECO:0000313" key="8">
    <source>
        <dbReference type="Proteomes" id="UP001165082"/>
    </source>
</evidence>
<feature type="domain" description="EF-hand" evidence="6">
    <location>
        <begin position="2185"/>
        <end position="2220"/>
    </location>
</feature>
<name>A0A9W7F7F5_9STRA</name>
<dbReference type="GO" id="GO:0008270">
    <property type="term" value="F:zinc ion binding"/>
    <property type="evidence" value="ECO:0007669"/>
    <property type="project" value="UniProtKB-KW"/>
</dbReference>
<comment type="caution">
    <text evidence="7">The sequence shown here is derived from an EMBL/GenBank/DDBJ whole genome shotgun (WGS) entry which is preliminary data.</text>
</comment>
<dbReference type="SMART" id="SM00015">
    <property type="entry name" value="IQ"/>
    <property type="match status" value="3"/>
</dbReference>
<accession>A0A9W7F7F5</accession>
<dbReference type="InterPro" id="IPR032675">
    <property type="entry name" value="LRR_dom_sf"/>
</dbReference>
<dbReference type="PROSITE" id="PS50222">
    <property type="entry name" value="EF_HAND_2"/>
    <property type="match status" value="2"/>
</dbReference>
<evidence type="ECO:0008006" key="9">
    <source>
        <dbReference type="Google" id="ProtNLM"/>
    </source>
</evidence>
<feature type="region of interest" description="Disordered" evidence="4">
    <location>
        <begin position="2359"/>
        <end position="2384"/>
    </location>
</feature>
<keyword evidence="3" id="KW-0175">Coiled coil</keyword>
<dbReference type="InterPro" id="IPR006553">
    <property type="entry name" value="Leu-rich_rpt_Cys-con_subtyp"/>
</dbReference>
<keyword evidence="8" id="KW-1185">Reference proteome</keyword>
<feature type="region of interest" description="Disordered" evidence="4">
    <location>
        <begin position="1621"/>
        <end position="1643"/>
    </location>
</feature>
<dbReference type="InterPro" id="IPR018247">
    <property type="entry name" value="EF_Hand_1_Ca_BS"/>
</dbReference>
<organism evidence="7 8">
    <name type="scientific">Triparma retinervis</name>
    <dbReference type="NCBI Taxonomy" id="2557542"/>
    <lineage>
        <taxon>Eukaryota</taxon>
        <taxon>Sar</taxon>
        <taxon>Stramenopiles</taxon>
        <taxon>Ochrophyta</taxon>
        <taxon>Bolidophyceae</taxon>
        <taxon>Parmales</taxon>
        <taxon>Triparmaceae</taxon>
        <taxon>Triparma</taxon>
    </lineage>
</organism>
<keyword evidence="1" id="KW-0106">Calcium</keyword>
<dbReference type="PROSITE" id="PS50096">
    <property type="entry name" value="IQ"/>
    <property type="match status" value="1"/>
</dbReference>
<evidence type="ECO:0000259" key="5">
    <source>
        <dbReference type="PROSITE" id="PS50119"/>
    </source>
</evidence>
<sequence length="2384" mass="277243">MRQEAQAKLEAKHAKIQKRTTRKMEAINDELLQLKQEIKRRDKMTIDERAEEIKREVDKEIEIENDTGWIPPPPLVRYSDENTETKPMPLYLSTMFYEKTENHQKHHLPHMVNLPSVPTPPPYYLHPNISHVFGQPTPHLDFSKWFLEDTNLRAIIKNNSSYKTLIINDSEHFYDNRLRIFGSTSVSLQKLSIAANPKLTPYGIKSFFNNSEARLMELDLSHNPALNDEALLVAIRTCSETLTKINISRNTPFSDASISTIASCPNLHTLYASHLPHFSDLSLTAILQKCKELKYLTISHNKSITGKAFVGKSGGGLTTAQVYGLKFLDISYCRNLSEGTLHFISAGMVELVTLLVSHYPCITSNELEAMAASSAEHLEYLDIGFWDLPVNSNPHTAHTEEDKKEENLKSHLSNLNISSDTITIMASKFNNLSQLNLCTSQPSQTLSAACFSSLFQSIPTLEDLNLGNNVNVNKSSFATSLSLTHLRLEGCPHINNLALKTIASCFPNLTTLLIPDTELIGRVSDEEKKSSYSFEFLEKFTKLTEIDLTSAYKVDDEFLLFISSNNPDLTKLKVGHPDENINKECQFTMRVFFTLTTHNPKLTHLTLSNSAYFGNFHHDNLPYPEASSLPHLVYLDLSDTKHLTTQSLIHISHTAPQLQTLIVSECPQIQHSHKIGNIMASNFNYIEISEPPFVGFTPVENVDSLYYRDAYFARIELEKKATALIMKNYKCWKRNVLWRWWSSAKKIKKAFRMYKFKSTCREYTKFTSKLKKRRMKSKKRRRELMQRIFQKIRNAAIKIQTAYRRYDACCIVNSMLDEIDAATCLQAAWRGLKCRLQDHLWVKKKERELSRLEDLIESGVFLPKPSDPFEIDESIRKEMPALRETLNEEVKKEIKMTFNKNPQPRRFDEEPYVELPFNRRLPIFGGKKDDAYEMNLTPDGVHVFGGNLWPPAQVVEKGNEMKEFFDPTKTHYQNYCEMLESKNDPDHDPYNPMPKHSSHPKCTLCSKRYMSLTCVQCCTSYCVQCSNHVHSKPAKNHHNVVQYHHEYIKPRREVGIIPHLNAAKLASKKLLALTDMAQNDAELSKIEEAKKLELEMEEAEEEERLRAKEAAETESRIHDAANVLQHFQQICVKRANTRALMDKISAAVVSHNLVDELHAKCSVSIQRIFRGHSVRRYFYLAKIDLTVYHPQDEVKEIKPVVQKRVVMDFENRRKFERGKQIVRLEELKKEAQEKSDTETKWCNENMEVYEKLRDKLKVRGEAIEKEESEMRAIVSKLNVRSPQYFQKSILMKIIGARKTHNNSLRDNVNLALRWLTVHLRQTTRRIVQSKVQSSWASKHLMWIDEESTVLRTVDTFVKKRLEACDDKEENKYYKEWLVDSLDRIVRRLVAYDTEQESLLERSLARYENDKSHGEGDRANVIEILNVLRWDRQFDAEKVGNDIDRMRSKPLSDESLRCLERAAKLKTKQQNLLEVVLPKLSKSLEVSHGEEDKLMSDAVVFKNDYNGISRHKMHTITAVLKNQPKARKTMDEERWMDMFRSQPWLTRQNVEEGRLTDQRKKKRKELNQKSAILEKQRKEVEKEKEEVEEKERKIIEYQTKAESNEVESELEKRDLKQAAETFRQEIDLDAPTRERREAKLKEEEDALAEEIKTLDEEDAMAEARLKKQSETIEKFREEELKGDQIALDEIAKEKKELESAEDVMKKKEAILQEEVEGGGGDVKTMAEFEEERKKLQKRREGLEERERHFEEAMDRREQYYLNAKAEAEEEMRNQQLKLLQENVRERKKTVIKAQRELEEQLAEEAAKLKEEEEAKEKANWQAQQADDDIKSLGVRGLGANGNKRMKPLTVIKQYMRKQAGTRDDPEQLQMVSTIKKRMKIKGGQVEAIRAIRFTVGSTETDEFTSKQSTLQTQGMPFFRRIGREIGLHDQIVIWTEKTVDQDEFITELELSHMDQENDLYVNLLEEGWERSGHPKMRGESPNDPSFCVWTYKAGPPDMPIGDLNLSYTLADEEELKKEGYEMLETSFLEFGFGDMNLWVRRVERAAVPTFANSAHVAKELHECRKMLAKSPDDEKLIEMEEKLLRKLHAAQVHEDESRENQDNPIKYTMEFLALNPTELEQLITYFSYIDLDRDGFISMEEFSHYVGCPMSDYVQHIFKLTDALDEYDRLDFGETIKAVGTFCMLQGEEILKLLFAMFDPDGEGYINNEQLLEILSVLHPHYRGRTTRTLKEFDLPKADKVTFEMVRHLHIQYPNMFHPAYHLQDRTRKKIFGLGWWEAKLRKYMATKQKLFSAQITTNQVDLSNELRDERKKRKTERKHKRIEEARANKSQFVRALYIAKNVADALIPDIDVGRKAQMGQSMNPFTNQEEREIQKKKEEEEAML</sequence>
<feature type="domain" description="B box-type" evidence="5">
    <location>
        <begin position="997"/>
        <end position="1043"/>
    </location>
</feature>
<dbReference type="PROSITE" id="PS00018">
    <property type="entry name" value="EF_HAND_1"/>
    <property type="match status" value="1"/>
</dbReference>
<dbReference type="Pfam" id="PF13202">
    <property type="entry name" value="EF-hand_5"/>
    <property type="match status" value="1"/>
</dbReference>
<feature type="coiled-coil region" evidence="3">
    <location>
        <begin position="17"/>
        <end position="44"/>
    </location>
</feature>
<keyword evidence="2" id="KW-0863">Zinc-finger</keyword>
<feature type="domain" description="EF-hand" evidence="6">
    <location>
        <begin position="2116"/>
        <end position="2151"/>
    </location>
</feature>
<feature type="compositionally biased region" description="Basic and acidic residues" evidence="4">
    <location>
        <begin position="2368"/>
        <end position="2384"/>
    </location>
</feature>
<evidence type="ECO:0000256" key="1">
    <source>
        <dbReference type="ARBA" id="ARBA00022837"/>
    </source>
</evidence>
<dbReference type="SMART" id="SM00367">
    <property type="entry name" value="LRR_CC"/>
    <property type="match status" value="7"/>
</dbReference>
<keyword evidence="2" id="KW-0862">Zinc</keyword>